<protein>
    <submittedName>
        <fullName evidence="1">Uncharacterized protein</fullName>
    </submittedName>
</protein>
<gene>
    <name evidence="1" type="ORF">FD00_GL002072</name>
</gene>
<keyword evidence="2" id="KW-1185">Reference proteome</keyword>
<reference evidence="1 2" key="1">
    <citation type="journal article" date="2015" name="Genome Announc.">
        <title>Expanding the biotechnology potential of lactobacilli through comparative genomics of 213 strains and associated genera.</title>
        <authorList>
            <person name="Sun Z."/>
            <person name="Harris H.M."/>
            <person name="McCann A."/>
            <person name="Guo C."/>
            <person name="Argimon S."/>
            <person name="Zhang W."/>
            <person name="Yang X."/>
            <person name="Jeffery I.B."/>
            <person name="Cooney J.C."/>
            <person name="Kagawa T.F."/>
            <person name="Liu W."/>
            <person name="Song Y."/>
            <person name="Salvetti E."/>
            <person name="Wrobel A."/>
            <person name="Rasinkangas P."/>
            <person name="Parkhill J."/>
            <person name="Rea M.C."/>
            <person name="O'Sullivan O."/>
            <person name="Ritari J."/>
            <person name="Douillard F.P."/>
            <person name="Paul Ross R."/>
            <person name="Yang R."/>
            <person name="Briner A.E."/>
            <person name="Felis G.E."/>
            <person name="de Vos W.M."/>
            <person name="Barrangou R."/>
            <person name="Klaenhammer T.R."/>
            <person name="Caufield P.W."/>
            <person name="Cui Y."/>
            <person name="Zhang H."/>
            <person name="O'Toole P.W."/>
        </authorList>
    </citation>
    <scope>NUCLEOTIDE SEQUENCE [LARGE SCALE GENOMIC DNA]</scope>
    <source>
        <strain evidence="1 2">DSM 20444</strain>
    </source>
</reference>
<dbReference type="EMBL" id="AYYH01000006">
    <property type="protein sequence ID" value="KRN10829.1"/>
    <property type="molecule type" value="Genomic_DNA"/>
</dbReference>
<comment type="caution">
    <text evidence="1">The sequence shown here is derived from an EMBL/GenBank/DDBJ whole genome shotgun (WGS) entry which is preliminary data.</text>
</comment>
<dbReference type="RefSeq" id="WP_003691054.1">
    <property type="nucleotide sequence ID" value="NZ_AKKT01000168.1"/>
</dbReference>
<evidence type="ECO:0000313" key="2">
    <source>
        <dbReference type="Proteomes" id="UP000050898"/>
    </source>
</evidence>
<accession>J1F0T1</accession>
<name>J1F0T1_9LACO</name>
<dbReference type="PATRIC" id="fig|1046596.6.peg.2175"/>
<organism evidence="1 2">
    <name type="scientific">Liquorilactobacillus mali KCTC 3596 = DSM 20444</name>
    <dbReference type="NCBI Taxonomy" id="1046596"/>
    <lineage>
        <taxon>Bacteria</taxon>
        <taxon>Bacillati</taxon>
        <taxon>Bacillota</taxon>
        <taxon>Bacilli</taxon>
        <taxon>Lactobacillales</taxon>
        <taxon>Lactobacillaceae</taxon>
        <taxon>Liquorilactobacillus</taxon>
    </lineage>
</organism>
<sequence length="260" mass="30528">MNINYTSLLLKGIIPFNDKVNIYAPTIDEIVTMGETELSLYIKPFSITIRELYSGMAEIVDQMEEAFPTLWDMSFDKEGNKEIGNMISQSDSTLHQLFAKGFAYWTKLNEDDFQFLSNKKAICKKLNWVIDKQEFLDFSECVKAITMAKPNEDLIAPKNMSKAQLRIWKNVYKGRVRKLSKEQKVELGDKILILQGSSTSYISFKEIGEMNYYQFNNLIKLYMEKEYYEQNLQIYTAYKFDTSDMELKNWREKISLQKNI</sequence>
<evidence type="ECO:0000313" key="1">
    <source>
        <dbReference type="EMBL" id="KRN10829.1"/>
    </source>
</evidence>
<dbReference type="OrthoDB" id="1911073at2"/>
<dbReference type="Proteomes" id="UP000050898">
    <property type="component" value="Unassembled WGS sequence"/>
</dbReference>
<proteinExistence type="predicted"/>
<dbReference type="AlphaFoldDB" id="J1F0T1"/>